<organism evidence="1 2">
    <name type="scientific">candidate division TA06 bacterium B3_TA06</name>
    <dbReference type="NCBI Taxonomy" id="2012487"/>
    <lineage>
        <taxon>Bacteria</taxon>
        <taxon>Bacteria division TA06</taxon>
    </lineage>
</organism>
<accession>A0A532V4H5</accession>
<comment type="caution">
    <text evidence="1">The sequence shown here is derived from an EMBL/GenBank/DDBJ whole genome shotgun (WGS) entry which is preliminary data.</text>
</comment>
<evidence type="ECO:0008006" key="3">
    <source>
        <dbReference type="Google" id="ProtNLM"/>
    </source>
</evidence>
<dbReference type="Proteomes" id="UP000317778">
    <property type="component" value="Unassembled WGS sequence"/>
</dbReference>
<dbReference type="Gene3D" id="3.30.2010.20">
    <property type="match status" value="1"/>
</dbReference>
<dbReference type="EMBL" id="NJBO01000011">
    <property type="protein sequence ID" value="TKJ42048.1"/>
    <property type="molecule type" value="Genomic_DNA"/>
</dbReference>
<dbReference type="CDD" id="cd12952">
    <property type="entry name" value="MMP_ACEL2062"/>
    <property type="match status" value="1"/>
</dbReference>
<reference evidence="1 2" key="1">
    <citation type="submission" date="2017-06" db="EMBL/GenBank/DDBJ databases">
        <title>Novel microbial phyla capable of carbon fixation and sulfur reduction in deep-sea sediments.</title>
        <authorList>
            <person name="Huang J."/>
            <person name="Baker B."/>
            <person name="Wang Y."/>
        </authorList>
    </citation>
    <scope>NUCLEOTIDE SEQUENCE [LARGE SCALE GENOMIC DNA]</scope>
    <source>
        <strain evidence="1">B3_TA06</strain>
    </source>
</reference>
<dbReference type="AlphaFoldDB" id="A0A532V4H5"/>
<evidence type="ECO:0000313" key="1">
    <source>
        <dbReference type="EMBL" id="TKJ42048.1"/>
    </source>
</evidence>
<evidence type="ECO:0000313" key="2">
    <source>
        <dbReference type="Proteomes" id="UP000317778"/>
    </source>
</evidence>
<name>A0A532V4H5_UNCT6</name>
<protein>
    <recommendedName>
        <fullName evidence="3">Metallopeptidase family protein</fullName>
    </recommendedName>
</protein>
<dbReference type="Pfam" id="PF06262">
    <property type="entry name" value="Zincin_1"/>
    <property type="match status" value="1"/>
</dbReference>
<gene>
    <name evidence="1" type="ORF">CEE36_07435</name>
</gene>
<dbReference type="InterPro" id="IPR038555">
    <property type="entry name" value="Zincin_1_sf"/>
</dbReference>
<proteinExistence type="predicted"/>
<sequence>MNSKLSYEEFERIVQETIDGLPEEFRKALDERNIVIAVKDYPDAADPPSFIGGRVLGFYHGVPLRRRGATGYGLWPDRIVIYKSLIERYASAPSEIKALLRRVVLHEIGHFFGLSDAELRKLGY</sequence>
<dbReference type="InterPro" id="IPR010428">
    <property type="entry name" value="Zincin_1"/>
</dbReference>
<dbReference type="SUPFAM" id="SSF55486">
    <property type="entry name" value="Metalloproteases ('zincins'), catalytic domain"/>
    <property type="match status" value="1"/>
</dbReference>